<gene>
    <name evidence="5" type="ORF">FN924_14600</name>
</gene>
<dbReference type="RefSeq" id="WP_143895713.1">
    <property type="nucleotide sequence ID" value="NZ_CP041666.1"/>
</dbReference>
<evidence type="ECO:0000256" key="2">
    <source>
        <dbReference type="ARBA" id="ARBA00022801"/>
    </source>
</evidence>
<keyword evidence="3" id="KW-0067">ATP-binding</keyword>
<dbReference type="Proteomes" id="UP000315215">
    <property type="component" value="Chromosome"/>
</dbReference>
<keyword evidence="6" id="KW-1185">Reference proteome</keyword>
<proteinExistence type="predicted"/>
<dbReference type="Pfam" id="PF02626">
    <property type="entry name" value="CT_A_B"/>
    <property type="match status" value="1"/>
</dbReference>
<accession>A0A516KIS8</accession>
<keyword evidence="5" id="KW-0808">Transferase</keyword>
<dbReference type="InterPro" id="IPR003778">
    <property type="entry name" value="CT_A_B"/>
</dbReference>
<feature type="domain" description="Carboxyltransferase" evidence="4">
    <location>
        <begin position="24"/>
        <end position="301"/>
    </location>
</feature>
<dbReference type="OrthoDB" id="9782422at2"/>
<dbReference type="SMART" id="SM00797">
    <property type="entry name" value="AHS2"/>
    <property type="match status" value="1"/>
</dbReference>
<protein>
    <submittedName>
        <fullName evidence="5">Biotin-dependent carboxyltransferase</fullName>
    </submittedName>
</protein>
<dbReference type="InterPro" id="IPR052708">
    <property type="entry name" value="PxpC"/>
</dbReference>
<dbReference type="EMBL" id="CP041666">
    <property type="protein sequence ID" value="QDP41304.1"/>
    <property type="molecule type" value="Genomic_DNA"/>
</dbReference>
<dbReference type="KEGG" id="aqt:FN924_14600"/>
<organism evidence="5 6">
    <name type="scientific">Radiobacillus deserti</name>
    <dbReference type="NCBI Taxonomy" id="2594883"/>
    <lineage>
        <taxon>Bacteria</taxon>
        <taxon>Bacillati</taxon>
        <taxon>Bacillota</taxon>
        <taxon>Bacilli</taxon>
        <taxon>Bacillales</taxon>
        <taxon>Bacillaceae</taxon>
        <taxon>Radiobacillus</taxon>
    </lineage>
</organism>
<keyword evidence="1" id="KW-0547">Nucleotide-binding</keyword>
<dbReference type="SUPFAM" id="SSF50891">
    <property type="entry name" value="Cyclophilin-like"/>
    <property type="match status" value="1"/>
</dbReference>
<dbReference type="GO" id="GO:0016787">
    <property type="term" value="F:hydrolase activity"/>
    <property type="evidence" value="ECO:0007669"/>
    <property type="project" value="UniProtKB-KW"/>
</dbReference>
<sequence>MSLFVQKPGLLTTIQDHGRHRYQFLGFSVNGPMDSFSMETANFLLQNDTNAAVIEMGMVGGSFLFQKNTVIAITGAFMNPKVNQQAIKQGAPIPVRSGDLLTFGLANNGVFTYLAVKNGFISPPFLKSRSFIHVDGQSSFPGPKIEKGDCIPYDECSSSAPKQWFVNTMDLEIEPTIRFQEGSQYDWFTDQAKETFEHDRYFVTAQSNRMGYRLNGTPLQRKVNHEMWTEATLFGSIQVPPNGQPVILMADRQPTGGYPKIGQVIQADLPKMSQLNVSSSITFKKVTIAEAMEKLTELEHKKRLIKRFIDQKWKELHL</sequence>
<name>A0A516KIS8_9BACI</name>
<evidence type="ECO:0000313" key="6">
    <source>
        <dbReference type="Proteomes" id="UP000315215"/>
    </source>
</evidence>
<dbReference type="GO" id="GO:0016740">
    <property type="term" value="F:transferase activity"/>
    <property type="evidence" value="ECO:0007669"/>
    <property type="project" value="UniProtKB-KW"/>
</dbReference>
<evidence type="ECO:0000256" key="1">
    <source>
        <dbReference type="ARBA" id="ARBA00022741"/>
    </source>
</evidence>
<dbReference type="AlphaFoldDB" id="A0A516KIS8"/>
<dbReference type="InterPro" id="IPR029000">
    <property type="entry name" value="Cyclophilin-like_dom_sf"/>
</dbReference>
<evidence type="ECO:0000259" key="4">
    <source>
        <dbReference type="SMART" id="SM00797"/>
    </source>
</evidence>
<dbReference type="GO" id="GO:0005524">
    <property type="term" value="F:ATP binding"/>
    <property type="evidence" value="ECO:0007669"/>
    <property type="project" value="UniProtKB-KW"/>
</dbReference>
<dbReference type="NCBIfam" id="TIGR00724">
    <property type="entry name" value="urea_amlyse_rel"/>
    <property type="match status" value="1"/>
</dbReference>
<reference evidence="5 6" key="1">
    <citation type="submission" date="2019-07" db="EMBL/GenBank/DDBJ databases">
        <authorList>
            <person name="Li J."/>
        </authorList>
    </citation>
    <scope>NUCLEOTIDE SEQUENCE [LARGE SCALE GENOMIC DNA]</scope>
    <source>
        <strain evidence="5 6">TKL69</strain>
    </source>
</reference>
<keyword evidence="2" id="KW-0378">Hydrolase</keyword>
<dbReference type="PANTHER" id="PTHR43309:SF5">
    <property type="entry name" value="5-OXOPROLINASE SUBUNIT C"/>
    <property type="match status" value="1"/>
</dbReference>
<dbReference type="Gene3D" id="2.40.100.10">
    <property type="entry name" value="Cyclophilin-like"/>
    <property type="match status" value="1"/>
</dbReference>
<dbReference type="PANTHER" id="PTHR43309">
    <property type="entry name" value="5-OXOPROLINASE SUBUNIT C"/>
    <property type="match status" value="1"/>
</dbReference>
<evidence type="ECO:0000256" key="3">
    <source>
        <dbReference type="ARBA" id="ARBA00022840"/>
    </source>
</evidence>
<evidence type="ECO:0000313" key="5">
    <source>
        <dbReference type="EMBL" id="QDP41304.1"/>
    </source>
</evidence>